<comment type="caution">
    <text evidence="1">The sequence shown here is derived from an EMBL/GenBank/DDBJ whole genome shotgun (WGS) entry which is preliminary data.</text>
</comment>
<sequence>MTLVRRKACLLAYLSASINTDDPRKLLIGYQLDPNIRPSEMNPRAPQIYILECMLWTEVNMVTIRRKKTHLSERAF</sequence>
<dbReference type="Proteomes" id="UP000554482">
    <property type="component" value="Unassembled WGS sequence"/>
</dbReference>
<dbReference type="AlphaFoldDB" id="A0A7J6X9W2"/>
<protein>
    <submittedName>
        <fullName evidence="1">Uncharacterized protein</fullName>
    </submittedName>
</protein>
<proteinExistence type="predicted"/>
<dbReference type="EMBL" id="JABWDY010003873">
    <property type="protein sequence ID" value="KAF5205585.1"/>
    <property type="molecule type" value="Genomic_DNA"/>
</dbReference>
<keyword evidence="2" id="KW-1185">Reference proteome</keyword>
<evidence type="ECO:0000313" key="2">
    <source>
        <dbReference type="Proteomes" id="UP000554482"/>
    </source>
</evidence>
<evidence type="ECO:0000313" key="1">
    <source>
        <dbReference type="EMBL" id="KAF5205585.1"/>
    </source>
</evidence>
<reference evidence="1 2" key="1">
    <citation type="submission" date="2020-06" db="EMBL/GenBank/DDBJ databases">
        <title>Transcriptomic and genomic resources for Thalictrum thalictroides and T. hernandezii: Facilitating candidate gene discovery in an emerging model plant lineage.</title>
        <authorList>
            <person name="Arias T."/>
            <person name="Riano-Pachon D.M."/>
            <person name="Di Stilio V.S."/>
        </authorList>
    </citation>
    <scope>NUCLEOTIDE SEQUENCE [LARGE SCALE GENOMIC DNA]</scope>
    <source>
        <strain evidence="2">cv. WT478/WT964</strain>
        <tissue evidence="1">Leaves</tissue>
    </source>
</reference>
<accession>A0A7J6X9W2</accession>
<organism evidence="1 2">
    <name type="scientific">Thalictrum thalictroides</name>
    <name type="common">Rue-anemone</name>
    <name type="synonym">Anemone thalictroides</name>
    <dbReference type="NCBI Taxonomy" id="46969"/>
    <lineage>
        <taxon>Eukaryota</taxon>
        <taxon>Viridiplantae</taxon>
        <taxon>Streptophyta</taxon>
        <taxon>Embryophyta</taxon>
        <taxon>Tracheophyta</taxon>
        <taxon>Spermatophyta</taxon>
        <taxon>Magnoliopsida</taxon>
        <taxon>Ranunculales</taxon>
        <taxon>Ranunculaceae</taxon>
        <taxon>Thalictroideae</taxon>
        <taxon>Thalictrum</taxon>
    </lineage>
</organism>
<name>A0A7J6X9W2_THATH</name>
<gene>
    <name evidence="1" type="ORF">FRX31_004829</name>
</gene>